<feature type="transmembrane region" description="Helical" evidence="7">
    <location>
        <begin position="205"/>
        <end position="222"/>
    </location>
</feature>
<dbReference type="EMBL" id="RAPO01000004">
    <property type="protein sequence ID" value="RKD89325.1"/>
    <property type="molecule type" value="Genomic_DNA"/>
</dbReference>
<name>A0A419W1E2_9EURY</name>
<keyword evidence="4 7" id="KW-0812">Transmembrane</keyword>
<keyword evidence="5 7" id="KW-1133">Transmembrane helix</keyword>
<evidence type="ECO:0000313" key="10">
    <source>
        <dbReference type="Proteomes" id="UP000283805"/>
    </source>
</evidence>
<dbReference type="InterPro" id="IPR011701">
    <property type="entry name" value="MFS"/>
</dbReference>
<dbReference type="PROSITE" id="PS00216">
    <property type="entry name" value="SUGAR_TRANSPORT_1"/>
    <property type="match status" value="1"/>
</dbReference>
<keyword evidence="3" id="KW-1003">Cell membrane</keyword>
<feature type="transmembrane region" description="Helical" evidence="7">
    <location>
        <begin position="266"/>
        <end position="284"/>
    </location>
</feature>
<feature type="transmembrane region" description="Helical" evidence="7">
    <location>
        <begin position="332"/>
        <end position="360"/>
    </location>
</feature>
<evidence type="ECO:0000256" key="4">
    <source>
        <dbReference type="ARBA" id="ARBA00022692"/>
    </source>
</evidence>
<protein>
    <submittedName>
        <fullName evidence="9">Putative MFS family arabinose efflux permease</fullName>
    </submittedName>
</protein>
<dbReference type="AlphaFoldDB" id="A0A419W1E2"/>
<organism evidence="9 10">
    <name type="scientific">Halopiger aswanensis</name>
    <dbReference type="NCBI Taxonomy" id="148449"/>
    <lineage>
        <taxon>Archaea</taxon>
        <taxon>Methanobacteriati</taxon>
        <taxon>Methanobacteriota</taxon>
        <taxon>Stenosarchaea group</taxon>
        <taxon>Halobacteria</taxon>
        <taxon>Halobacteriales</taxon>
        <taxon>Natrialbaceae</taxon>
        <taxon>Halopiger</taxon>
    </lineage>
</organism>
<comment type="caution">
    <text evidence="9">The sequence shown here is derived from an EMBL/GenBank/DDBJ whole genome shotgun (WGS) entry which is preliminary data.</text>
</comment>
<feature type="domain" description="Major facilitator superfamily (MFS) profile" evidence="8">
    <location>
        <begin position="50"/>
        <end position="444"/>
    </location>
</feature>
<evidence type="ECO:0000256" key="7">
    <source>
        <dbReference type="SAM" id="Phobius"/>
    </source>
</evidence>
<evidence type="ECO:0000313" key="9">
    <source>
        <dbReference type="EMBL" id="RKD89325.1"/>
    </source>
</evidence>
<accession>A0A419W1E2</accession>
<dbReference type="Proteomes" id="UP000283805">
    <property type="component" value="Unassembled WGS sequence"/>
</dbReference>
<keyword evidence="6 7" id="KW-0472">Membrane</keyword>
<feature type="transmembrane region" description="Helical" evidence="7">
    <location>
        <begin position="84"/>
        <end position="104"/>
    </location>
</feature>
<feature type="transmembrane region" description="Helical" evidence="7">
    <location>
        <begin position="396"/>
        <end position="415"/>
    </location>
</feature>
<dbReference type="PANTHER" id="PTHR23517">
    <property type="entry name" value="RESISTANCE PROTEIN MDTM, PUTATIVE-RELATED-RELATED"/>
    <property type="match status" value="1"/>
</dbReference>
<evidence type="ECO:0000256" key="2">
    <source>
        <dbReference type="ARBA" id="ARBA00022448"/>
    </source>
</evidence>
<feature type="transmembrane region" description="Helical" evidence="7">
    <location>
        <begin position="421"/>
        <end position="443"/>
    </location>
</feature>
<evidence type="ECO:0000256" key="3">
    <source>
        <dbReference type="ARBA" id="ARBA00022475"/>
    </source>
</evidence>
<dbReference type="Gene3D" id="1.20.1250.20">
    <property type="entry name" value="MFS general substrate transporter like domains"/>
    <property type="match status" value="1"/>
</dbReference>
<evidence type="ECO:0000259" key="8">
    <source>
        <dbReference type="PROSITE" id="PS50850"/>
    </source>
</evidence>
<proteinExistence type="predicted"/>
<sequence length="447" mass="46368">MVSVLCDVQGTSPAYSTYKHTFNLDTLELSGVVSLSSVVGDDTDLVSERPFQLLLLINVLPPLGTALLSPVLGSLVKPLGASTANIGLLLSTFTAPAIFVIPVAGVVSDRYGRRPVLIFGLLWFGLTGTAIALVSTFEAALMLRFLQGIGFAALTPIIITSLGDLYTGTKEATAQGLRFSGSGLSQTVFPLAAGVLVGMAWQYPFLLYAVAFPIAAIVYVWFEEPIEPTSDDDSPTDFREQLSDLCTLVAHRRAWSMVVARGSANLAWFGFLTYNSILIVDVLGGTPAQAGLLAALASLTYALAATQAGRIADLFDDRVYPLIASNTSMGVGLALVFLATSLAVAAIGVVLMGIGFGLVLSIYRSIITGLAPSDLRGGLVSLSEGSGRAAATMTPVLMGAAIAVTTSHLGFAVAVRTVGVAIGLLSAGTGIACLLAMSTAAPLRMDR</sequence>
<evidence type="ECO:0000256" key="1">
    <source>
        <dbReference type="ARBA" id="ARBA00004651"/>
    </source>
</evidence>
<dbReference type="SUPFAM" id="SSF103473">
    <property type="entry name" value="MFS general substrate transporter"/>
    <property type="match status" value="1"/>
</dbReference>
<gene>
    <name evidence="9" type="ORF">ATJ93_4159</name>
</gene>
<keyword evidence="10" id="KW-1185">Reference proteome</keyword>
<feature type="transmembrane region" description="Helical" evidence="7">
    <location>
        <begin position="141"/>
        <end position="159"/>
    </location>
</feature>
<dbReference type="InterPro" id="IPR050171">
    <property type="entry name" value="MFS_Transporters"/>
</dbReference>
<feature type="transmembrane region" description="Helical" evidence="7">
    <location>
        <begin position="116"/>
        <end position="134"/>
    </location>
</feature>
<dbReference type="InterPro" id="IPR036259">
    <property type="entry name" value="MFS_trans_sf"/>
</dbReference>
<evidence type="ECO:0000256" key="5">
    <source>
        <dbReference type="ARBA" id="ARBA00022989"/>
    </source>
</evidence>
<evidence type="ECO:0000256" key="6">
    <source>
        <dbReference type="ARBA" id="ARBA00023136"/>
    </source>
</evidence>
<dbReference type="InterPro" id="IPR020846">
    <property type="entry name" value="MFS_dom"/>
</dbReference>
<dbReference type="GO" id="GO:0005886">
    <property type="term" value="C:plasma membrane"/>
    <property type="evidence" value="ECO:0007669"/>
    <property type="project" value="UniProtKB-SubCell"/>
</dbReference>
<comment type="subcellular location">
    <subcellularLocation>
        <location evidence="1">Cell membrane</location>
        <topology evidence="1">Multi-pass membrane protein</topology>
    </subcellularLocation>
</comment>
<feature type="transmembrane region" description="Helical" evidence="7">
    <location>
        <begin position="179"/>
        <end position="198"/>
    </location>
</feature>
<dbReference type="Pfam" id="PF07690">
    <property type="entry name" value="MFS_1"/>
    <property type="match status" value="1"/>
</dbReference>
<feature type="transmembrane region" description="Helical" evidence="7">
    <location>
        <begin position="291"/>
        <end position="312"/>
    </location>
</feature>
<dbReference type="PROSITE" id="PS50850">
    <property type="entry name" value="MFS"/>
    <property type="match status" value="1"/>
</dbReference>
<reference evidence="9 10" key="1">
    <citation type="submission" date="2018-09" db="EMBL/GenBank/DDBJ databases">
        <title>Genomic Encyclopedia of Archaeal and Bacterial Type Strains, Phase II (KMG-II): from individual species to whole genera.</title>
        <authorList>
            <person name="Goeker M."/>
        </authorList>
    </citation>
    <scope>NUCLEOTIDE SEQUENCE [LARGE SCALE GENOMIC DNA]</scope>
    <source>
        <strain evidence="9 10">DSM 13151</strain>
    </source>
</reference>
<dbReference type="GO" id="GO:0022857">
    <property type="term" value="F:transmembrane transporter activity"/>
    <property type="evidence" value="ECO:0007669"/>
    <property type="project" value="InterPro"/>
</dbReference>
<keyword evidence="2" id="KW-0813">Transport</keyword>
<dbReference type="InterPro" id="IPR005829">
    <property type="entry name" value="Sugar_transporter_CS"/>
</dbReference>
<feature type="transmembrane region" description="Helical" evidence="7">
    <location>
        <begin position="51"/>
        <end position="72"/>
    </location>
</feature>